<dbReference type="EMBL" id="FCOC02000032">
    <property type="protein sequence ID" value="SAL53711.1"/>
    <property type="molecule type" value="Genomic_DNA"/>
</dbReference>
<dbReference type="AlphaFoldDB" id="A0A158IC52"/>
<accession>A0A158IC52</accession>
<name>A0A158IC52_CABSO</name>
<reference evidence="2 3" key="1">
    <citation type="submission" date="2016-01" db="EMBL/GenBank/DDBJ databases">
        <authorList>
            <person name="Oliw E.H."/>
        </authorList>
    </citation>
    <scope>NUCLEOTIDE SEQUENCE [LARGE SCALE GENOMIC DNA]</scope>
    <source>
        <strain evidence="2">LMG 22029</strain>
    </source>
</reference>
<proteinExistence type="predicted"/>
<protein>
    <submittedName>
        <fullName evidence="2">Uncharacterized protein</fullName>
    </submittedName>
</protein>
<evidence type="ECO:0000256" key="1">
    <source>
        <dbReference type="SAM" id="MobiDB-lite"/>
    </source>
</evidence>
<evidence type="ECO:0000313" key="2">
    <source>
        <dbReference type="EMBL" id="SAL53711.1"/>
    </source>
</evidence>
<feature type="region of interest" description="Disordered" evidence="1">
    <location>
        <begin position="30"/>
        <end position="53"/>
    </location>
</feature>
<gene>
    <name evidence="2" type="ORF">AWB64_05878</name>
</gene>
<sequence length="53" mass="5704">MDRSLTKTIYLDNSINSIYPIGRPNAAIGSTFENSGESTEAAPERRGEAMLSA</sequence>
<organism evidence="2 3">
    <name type="scientific">Caballeronia sordidicola</name>
    <name type="common">Burkholderia sordidicola</name>
    <dbReference type="NCBI Taxonomy" id="196367"/>
    <lineage>
        <taxon>Bacteria</taxon>
        <taxon>Pseudomonadati</taxon>
        <taxon>Pseudomonadota</taxon>
        <taxon>Betaproteobacteria</taxon>
        <taxon>Burkholderiales</taxon>
        <taxon>Burkholderiaceae</taxon>
        <taxon>Caballeronia</taxon>
    </lineage>
</organism>
<feature type="compositionally biased region" description="Basic and acidic residues" evidence="1">
    <location>
        <begin position="42"/>
        <end position="53"/>
    </location>
</feature>
<evidence type="ECO:0000313" key="3">
    <source>
        <dbReference type="Proteomes" id="UP000054893"/>
    </source>
</evidence>
<dbReference type="Proteomes" id="UP000054893">
    <property type="component" value="Unassembled WGS sequence"/>
</dbReference>